<accession>A0A6N9YRJ8</accession>
<keyword evidence="2" id="KW-1185">Reference proteome</keyword>
<proteinExistence type="predicted"/>
<dbReference type="EMBL" id="JAAGOB010000012">
    <property type="protein sequence ID" value="NED97560.1"/>
    <property type="molecule type" value="Genomic_DNA"/>
</dbReference>
<reference evidence="1 2" key="1">
    <citation type="submission" date="2020-02" db="EMBL/GenBank/DDBJ databases">
        <authorList>
            <person name="Li X.-J."/>
            <person name="Feng X.-M."/>
        </authorList>
    </citation>
    <scope>NUCLEOTIDE SEQUENCE [LARGE SCALE GENOMIC DNA]</scope>
    <source>
        <strain evidence="1 2">CGMCC 4.7225</strain>
    </source>
</reference>
<dbReference type="RefSeq" id="WP_163820340.1">
    <property type="nucleotide sequence ID" value="NZ_JAAGOB010000012.1"/>
</dbReference>
<evidence type="ECO:0000313" key="1">
    <source>
        <dbReference type="EMBL" id="NED97560.1"/>
    </source>
</evidence>
<dbReference type="SUPFAM" id="SSF53649">
    <property type="entry name" value="Alkaline phosphatase-like"/>
    <property type="match status" value="1"/>
</dbReference>
<gene>
    <name evidence="1" type="ORF">G1H11_19875</name>
</gene>
<dbReference type="PANTHER" id="PTHR10151:SF120">
    <property type="entry name" value="BIS(5'-ADENOSYL)-TRIPHOSPHATASE"/>
    <property type="match status" value="1"/>
</dbReference>
<dbReference type="Pfam" id="PF01663">
    <property type="entry name" value="Phosphodiest"/>
    <property type="match status" value="1"/>
</dbReference>
<sequence>MTRLPVLPRYGERSLADLLPSVLGALGLPGEDNALDLPRASRYCVLLVDGLGWNLLSSHPIQTPFLASLSGRPLTCGVPSTTATSLTSLGTGLPPGRHGVLGYTTRVPGRDEIFNALKWEPRIDPATYQPHPSLFERAHHAGVSTAVLGERRFRETGLTMAALRGPFRAAGTYGERVAAAADAVRAGDSSLVYVYDSDLDHTGHQSGCRSAAWRHQLVMVDRFAEELYDALPDDAVLIVTGDHGMVDIPSELRIDVGDHPGLREGVSLIAGEARFRHVYTRDGDRSNAEDVRAAWTDVLDGGRATVVTREEAVDLGWFGAVENRVLERIGDVVANVHGQCAVEYRSVFPVETKLVGLHGAISEDEMLVPLLTSAG</sequence>
<comment type="caution">
    <text evidence="1">The sequence shown here is derived from an EMBL/GenBank/DDBJ whole genome shotgun (WGS) entry which is preliminary data.</text>
</comment>
<dbReference type="PANTHER" id="PTHR10151">
    <property type="entry name" value="ECTONUCLEOTIDE PYROPHOSPHATASE/PHOSPHODIESTERASE"/>
    <property type="match status" value="1"/>
</dbReference>
<dbReference type="AlphaFoldDB" id="A0A6N9YRJ8"/>
<dbReference type="Gene3D" id="3.40.720.10">
    <property type="entry name" value="Alkaline Phosphatase, subunit A"/>
    <property type="match status" value="1"/>
</dbReference>
<name>A0A6N9YRJ8_9ACTN</name>
<organism evidence="1 2">
    <name type="scientific">Phytoactinopolyspora alkaliphila</name>
    <dbReference type="NCBI Taxonomy" id="1783498"/>
    <lineage>
        <taxon>Bacteria</taxon>
        <taxon>Bacillati</taxon>
        <taxon>Actinomycetota</taxon>
        <taxon>Actinomycetes</taxon>
        <taxon>Jiangellales</taxon>
        <taxon>Jiangellaceae</taxon>
        <taxon>Phytoactinopolyspora</taxon>
    </lineage>
</organism>
<protein>
    <submittedName>
        <fullName evidence="1">Alkaline phosphatase family protein</fullName>
    </submittedName>
</protein>
<dbReference type="GO" id="GO:0016787">
    <property type="term" value="F:hydrolase activity"/>
    <property type="evidence" value="ECO:0007669"/>
    <property type="project" value="UniProtKB-ARBA"/>
</dbReference>
<dbReference type="InterPro" id="IPR017850">
    <property type="entry name" value="Alkaline_phosphatase_core_sf"/>
</dbReference>
<dbReference type="Proteomes" id="UP000469185">
    <property type="component" value="Unassembled WGS sequence"/>
</dbReference>
<evidence type="ECO:0000313" key="2">
    <source>
        <dbReference type="Proteomes" id="UP000469185"/>
    </source>
</evidence>
<dbReference type="InterPro" id="IPR002591">
    <property type="entry name" value="Phosphodiest/P_Trfase"/>
</dbReference>